<dbReference type="EMBL" id="JBHSGO010000169">
    <property type="protein sequence ID" value="MFC4666058.1"/>
    <property type="molecule type" value="Genomic_DNA"/>
</dbReference>
<evidence type="ECO:0000256" key="1">
    <source>
        <dbReference type="ARBA" id="ARBA00000971"/>
    </source>
</evidence>
<dbReference type="Gene3D" id="2.40.10.330">
    <property type="match status" value="1"/>
</dbReference>
<gene>
    <name evidence="12" type="ORF">ACFO3G_05525</name>
</gene>
<dbReference type="PANTHER" id="PTHR47861">
    <property type="entry name" value="FKBP-TYPE PEPTIDYL-PROLYL CIS-TRANS ISOMERASE SLYD"/>
    <property type="match status" value="1"/>
</dbReference>
<dbReference type="GO" id="GO:0003755">
    <property type="term" value="F:peptidyl-prolyl cis-trans isomerase activity"/>
    <property type="evidence" value="ECO:0007669"/>
    <property type="project" value="UniProtKB-EC"/>
</dbReference>
<dbReference type="InterPro" id="IPR001179">
    <property type="entry name" value="PPIase_FKBP_dom"/>
</dbReference>
<evidence type="ECO:0000313" key="12">
    <source>
        <dbReference type="EMBL" id="MFC4666058.1"/>
    </source>
</evidence>
<evidence type="ECO:0000256" key="9">
    <source>
        <dbReference type="PROSITE-ProRule" id="PRU00277"/>
    </source>
</evidence>
<comment type="subcellular location">
    <subcellularLocation>
        <location evidence="2">Cytoplasm</location>
    </subcellularLocation>
</comment>
<dbReference type="InterPro" id="IPR048261">
    <property type="entry name" value="SlpA/SlyD-like_ins_sf"/>
</dbReference>
<keyword evidence="13" id="KW-1185">Reference proteome</keyword>
<evidence type="ECO:0000256" key="4">
    <source>
        <dbReference type="ARBA" id="ARBA00022490"/>
    </source>
</evidence>
<comment type="function">
    <text evidence="8">Also involved in hydrogenase metallocenter assembly, probably by participating in the nickel insertion step. This function in hydrogenase biosynthesis requires chaperone activity and the presence of the metal-binding domain, but not PPIase activity.</text>
</comment>
<protein>
    <recommendedName>
        <fullName evidence="10">Peptidyl-prolyl cis-trans isomerase</fullName>
        <ecNumber evidence="10">5.2.1.8</ecNumber>
    </recommendedName>
</protein>
<evidence type="ECO:0000256" key="3">
    <source>
        <dbReference type="ARBA" id="ARBA00006577"/>
    </source>
</evidence>
<dbReference type="RefSeq" id="WP_380078754.1">
    <property type="nucleotide sequence ID" value="NZ_JBHSGO010000169.1"/>
</dbReference>
<keyword evidence="4" id="KW-0963">Cytoplasm</keyword>
<keyword evidence="7 9" id="KW-0413">Isomerase</keyword>
<keyword evidence="5 9" id="KW-0697">Rotamase</keyword>
<accession>A0ABV9K7T3</accession>
<dbReference type="Proteomes" id="UP001596020">
    <property type="component" value="Unassembled WGS sequence"/>
</dbReference>
<comment type="catalytic activity">
    <reaction evidence="1 9 10">
        <text>[protein]-peptidylproline (omega=180) = [protein]-peptidylproline (omega=0)</text>
        <dbReference type="Rhea" id="RHEA:16237"/>
        <dbReference type="Rhea" id="RHEA-COMP:10747"/>
        <dbReference type="Rhea" id="RHEA-COMP:10748"/>
        <dbReference type="ChEBI" id="CHEBI:83833"/>
        <dbReference type="ChEBI" id="CHEBI:83834"/>
        <dbReference type="EC" id="5.2.1.8"/>
    </reaction>
</comment>
<organism evidence="12 13">
    <name type="scientific">Falsiporphyromonas endometrii</name>
    <dbReference type="NCBI Taxonomy" id="1387297"/>
    <lineage>
        <taxon>Bacteria</taxon>
        <taxon>Pseudomonadati</taxon>
        <taxon>Bacteroidota</taxon>
        <taxon>Bacteroidia</taxon>
        <taxon>Bacteroidales</taxon>
        <taxon>Porphyromonadaceae</taxon>
        <taxon>Falsiporphyromonas</taxon>
    </lineage>
</organism>
<evidence type="ECO:0000256" key="10">
    <source>
        <dbReference type="RuleBase" id="RU003915"/>
    </source>
</evidence>
<sequence length="196" mass="21195">MSAVDRNMFVACSYELYAGADAEKELVEKTEDQRPLEFICGMGMMLPAFEKNLTGLKPGDKFDFTLSSDDAYGSYQEEYILTIQKSVFLNEKGEFDSENVYVGNVLPMNDSEGNLLRGQVVEILDDAVKMDFNHPLANMELHFVGEIIEVREATAEDNSKFFASSCGCGCGCGEGDDCGCGGGEECGCGGGSCGCH</sequence>
<keyword evidence="6" id="KW-0143">Chaperone</keyword>
<name>A0ABV9K7T3_9PORP</name>
<comment type="similarity">
    <text evidence="3 10">Belongs to the FKBP-type PPIase family.</text>
</comment>
<dbReference type="PANTHER" id="PTHR47861:SF3">
    <property type="entry name" value="FKBP-TYPE PEPTIDYL-PROLYL CIS-TRANS ISOMERASE SLYD"/>
    <property type="match status" value="1"/>
</dbReference>
<evidence type="ECO:0000256" key="8">
    <source>
        <dbReference type="ARBA" id="ARBA00037071"/>
    </source>
</evidence>
<dbReference type="EC" id="5.2.1.8" evidence="10"/>
<dbReference type="Pfam" id="PF00254">
    <property type="entry name" value="FKBP_C"/>
    <property type="match status" value="1"/>
</dbReference>
<comment type="caution">
    <text evidence="12">The sequence shown here is derived from an EMBL/GenBank/DDBJ whole genome shotgun (WGS) entry which is preliminary data.</text>
</comment>
<evidence type="ECO:0000256" key="7">
    <source>
        <dbReference type="ARBA" id="ARBA00023235"/>
    </source>
</evidence>
<dbReference type="InterPro" id="IPR046357">
    <property type="entry name" value="PPIase_dom_sf"/>
</dbReference>
<evidence type="ECO:0000256" key="5">
    <source>
        <dbReference type="ARBA" id="ARBA00023110"/>
    </source>
</evidence>
<feature type="domain" description="PPIase FKBP-type" evidence="11">
    <location>
        <begin position="17"/>
        <end position="103"/>
    </location>
</feature>
<evidence type="ECO:0000256" key="6">
    <source>
        <dbReference type="ARBA" id="ARBA00023186"/>
    </source>
</evidence>
<proteinExistence type="inferred from homology"/>
<reference evidence="13" key="1">
    <citation type="journal article" date="2019" name="Int. J. Syst. Evol. Microbiol.">
        <title>The Global Catalogue of Microorganisms (GCM) 10K type strain sequencing project: providing services to taxonomists for standard genome sequencing and annotation.</title>
        <authorList>
            <consortium name="The Broad Institute Genomics Platform"/>
            <consortium name="The Broad Institute Genome Sequencing Center for Infectious Disease"/>
            <person name="Wu L."/>
            <person name="Ma J."/>
        </authorList>
    </citation>
    <scope>NUCLEOTIDE SEQUENCE [LARGE SCALE GENOMIC DNA]</scope>
    <source>
        <strain evidence="13">CGMCC 4.7357</strain>
    </source>
</reference>
<evidence type="ECO:0000313" key="13">
    <source>
        <dbReference type="Proteomes" id="UP001596020"/>
    </source>
</evidence>
<evidence type="ECO:0000259" key="11">
    <source>
        <dbReference type="PROSITE" id="PS50059"/>
    </source>
</evidence>
<evidence type="ECO:0000256" key="2">
    <source>
        <dbReference type="ARBA" id="ARBA00004496"/>
    </source>
</evidence>
<dbReference type="PROSITE" id="PS50059">
    <property type="entry name" value="FKBP_PPIASE"/>
    <property type="match status" value="1"/>
</dbReference>
<dbReference type="Gene3D" id="3.10.50.40">
    <property type="match status" value="1"/>
</dbReference>
<dbReference type="SUPFAM" id="SSF54534">
    <property type="entry name" value="FKBP-like"/>
    <property type="match status" value="1"/>
</dbReference>